<dbReference type="SUPFAM" id="SSF46894">
    <property type="entry name" value="C-terminal effector domain of the bipartite response regulators"/>
    <property type="match status" value="1"/>
</dbReference>
<dbReference type="InterPro" id="IPR016032">
    <property type="entry name" value="Sig_transdc_resp-reg_C-effctor"/>
</dbReference>
<name>A0A7W9KMM4_9PSEU</name>
<dbReference type="Gene3D" id="1.10.10.10">
    <property type="entry name" value="Winged helix-like DNA-binding domain superfamily/Winged helix DNA-binding domain"/>
    <property type="match status" value="1"/>
</dbReference>
<dbReference type="InterPro" id="IPR005158">
    <property type="entry name" value="BTAD"/>
</dbReference>
<dbReference type="SMART" id="SM00028">
    <property type="entry name" value="TPR"/>
    <property type="match status" value="4"/>
</dbReference>
<evidence type="ECO:0000256" key="3">
    <source>
        <dbReference type="PROSITE-ProRule" id="PRU00339"/>
    </source>
</evidence>
<evidence type="ECO:0000313" key="7">
    <source>
        <dbReference type="Proteomes" id="UP000585638"/>
    </source>
</evidence>
<dbReference type="GO" id="GO:0006355">
    <property type="term" value="P:regulation of DNA-templated transcription"/>
    <property type="evidence" value="ECO:0007669"/>
    <property type="project" value="InterPro"/>
</dbReference>
<dbReference type="InterPro" id="IPR002182">
    <property type="entry name" value="NB-ARC"/>
</dbReference>
<organism evidence="6 7">
    <name type="scientific">Kutzneria kofuensis</name>
    <dbReference type="NCBI Taxonomy" id="103725"/>
    <lineage>
        <taxon>Bacteria</taxon>
        <taxon>Bacillati</taxon>
        <taxon>Actinomycetota</taxon>
        <taxon>Actinomycetes</taxon>
        <taxon>Pseudonocardiales</taxon>
        <taxon>Pseudonocardiaceae</taxon>
        <taxon>Kutzneria</taxon>
    </lineage>
</organism>
<dbReference type="InterPro" id="IPR036388">
    <property type="entry name" value="WH-like_DNA-bd_sf"/>
</dbReference>
<dbReference type="PANTHER" id="PTHR47691:SF3">
    <property type="entry name" value="HTH-TYPE TRANSCRIPTIONAL REGULATOR RV0890C-RELATED"/>
    <property type="match status" value="1"/>
</dbReference>
<dbReference type="SUPFAM" id="SSF48452">
    <property type="entry name" value="TPR-like"/>
    <property type="match status" value="3"/>
</dbReference>
<dbReference type="PANTHER" id="PTHR47691">
    <property type="entry name" value="REGULATOR-RELATED"/>
    <property type="match status" value="1"/>
</dbReference>
<dbReference type="Pfam" id="PF00931">
    <property type="entry name" value="NB-ARC"/>
    <property type="match status" value="1"/>
</dbReference>
<evidence type="ECO:0000313" key="6">
    <source>
        <dbReference type="EMBL" id="MBB5895351.1"/>
    </source>
</evidence>
<sequence>MDVVLGILGETVLRIDGRLDVDWGRPKERAVLAALATQPGKAMSIDTLSDWLWDSDDSLRKPSSALQTHVSRIRNPLNKVLAAHVELVSEYRGYRLDVDHAVVDYFVFRELMARARDVGAKGDHVQACRIAEEALALWRGTPMPELDSERARNWRRIVIENEWLPANIALAGWLVDVGELDEALRRLDELDRDHGDTLLVAQQRLRALCAQSRFDDAKQFCQNFRKRMRDNLDDESAAEIQRFYNHLVATHGAVVRHRVRPDQLPDAVPDFTGRRDLLAQLDTALAASAKVIVLGGPGGIGKTTLAVHWARRRRFADGALYLDLNGFGYGPRVTEAEIIYTFLAALGYPVEGEVSARARTEKLRQLTANRRMLVVLDNVAESAQVQRIMPLLGPAVVLVTSRKRLLGLVVSGGARMVTVPPLAHDEGVALLVGRMGRPAADSAAVSQLADLCVGFPLALTIVGDWVSARPGAPLSAFVDRLRGSRLLKLGRHGDAAATSLAAVFELSYLALSEAGRRLFRLLGLHPGLDIGVAAITALAGRDVEDALEELVDAHLLDQRGDLDRYQLHDVLRSYASELVSDPEHAADREAAELRLQSFYFHSADNAFRAVMSYDCRVPPLEIEDGVTAAEFAGSAEAARWFELERNNLSGVLEVARDGRRYAYWRTPQVVAPPMVRFGWLDEAKRAWEIALELAEGSGDAFARGACVNNLASFLLHIGEYDEARPLLESALRYASESGSDLGVSAVLHNLARVEVSRGRFPRALELFERALQAAQRDGSVALQATTMHRMGTTYRACGQPIQAAKWLYQALAAREAAHDAHGTGDTLAELGALLAERGDKVNAVGHGEQAVALLEEIHDLAGARNARIRLAQTHIDLDGDRDAALRHALRAVELARLTWHAEGEATALDLVGRLRHATGDVVAATDAWRAAARIYLDRGDPRGHQIMQRLDELGAA</sequence>
<gene>
    <name evidence="6" type="ORF">BJ998_006547</name>
</gene>
<evidence type="ECO:0000256" key="4">
    <source>
        <dbReference type="PROSITE-ProRule" id="PRU01091"/>
    </source>
</evidence>
<evidence type="ECO:0000259" key="5">
    <source>
        <dbReference type="PROSITE" id="PS51755"/>
    </source>
</evidence>
<keyword evidence="3" id="KW-0802">TPR repeat</keyword>
<feature type="DNA-binding region" description="OmpR/PhoB-type" evidence="4">
    <location>
        <begin position="1"/>
        <end position="98"/>
    </location>
</feature>
<dbReference type="PRINTS" id="PR00364">
    <property type="entry name" value="DISEASERSIST"/>
</dbReference>
<dbReference type="InterPro" id="IPR019734">
    <property type="entry name" value="TPR_rpt"/>
</dbReference>
<protein>
    <submittedName>
        <fullName evidence="6">Tetratricopeptide (TPR) repeat protein</fullName>
    </submittedName>
</protein>
<dbReference type="PROSITE" id="PS51755">
    <property type="entry name" value="OMPR_PHOB"/>
    <property type="match status" value="1"/>
</dbReference>
<comment type="caution">
    <text evidence="6">The sequence shown here is derived from an EMBL/GenBank/DDBJ whole genome shotgun (WGS) entry which is preliminary data.</text>
</comment>
<dbReference type="GO" id="GO:0003677">
    <property type="term" value="F:DNA binding"/>
    <property type="evidence" value="ECO:0007669"/>
    <property type="project" value="UniProtKB-UniRule"/>
</dbReference>
<dbReference type="PROSITE" id="PS50005">
    <property type="entry name" value="TPR"/>
    <property type="match status" value="1"/>
</dbReference>
<dbReference type="Pfam" id="PF13424">
    <property type="entry name" value="TPR_12"/>
    <property type="match status" value="2"/>
</dbReference>
<dbReference type="Gene3D" id="1.25.40.10">
    <property type="entry name" value="Tetratricopeptide repeat domain"/>
    <property type="match status" value="3"/>
</dbReference>
<dbReference type="InterPro" id="IPR027417">
    <property type="entry name" value="P-loop_NTPase"/>
</dbReference>
<dbReference type="RefSeq" id="WP_184867150.1">
    <property type="nucleotide sequence ID" value="NZ_BAAAWY010000015.1"/>
</dbReference>
<dbReference type="Proteomes" id="UP000585638">
    <property type="component" value="Unassembled WGS sequence"/>
</dbReference>
<dbReference type="GO" id="GO:0000160">
    <property type="term" value="P:phosphorelay signal transduction system"/>
    <property type="evidence" value="ECO:0007669"/>
    <property type="project" value="InterPro"/>
</dbReference>
<keyword evidence="7" id="KW-1185">Reference proteome</keyword>
<dbReference type="Pfam" id="PF00486">
    <property type="entry name" value="Trans_reg_C"/>
    <property type="match status" value="1"/>
</dbReference>
<dbReference type="InterPro" id="IPR011990">
    <property type="entry name" value="TPR-like_helical_dom_sf"/>
</dbReference>
<dbReference type="Gene3D" id="3.40.50.300">
    <property type="entry name" value="P-loop containing nucleotide triphosphate hydrolases"/>
    <property type="match status" value="1"/>
</dbReference>
<evidence type="ECO:0000256" key="1">
    <source>
        <dbReference type="ARBA" id="ARBA00005820"/>
    </source>
</evidence>
<dbReference type="EMBL" id="JACHIR010000001">
    <property type="protein sequence ID" value="MBB5895351.1"/>
    <property type="molecule type" value="Genomic_DNA"/>
</dbReference>
<dbReference type="Pfam" id="PF03704">
    <property type="entry name" value="BTAD"/>
    <property type="match status" value="1"/>
</dbReference>
<reference evidence="6 7" key="1">
    <citation type="submission" date="2020-08" db="EMBL/GenBank/DDBJ databases">
        <title>Sequencing the genomes of 1000 actinobacteria strains.</title>
        <authorList>
            <person name="Klenk H.-P."/>
        </authorList>
    </citation>
    <scope>NUCLEOTIDE SEQUENCE [LARGE SCALE GENOMIC DNA]</scope>
    <source>
        <strain evidence="6 7">DSM 43851</strain>
    </source>
</reference>
<accession>A0A7W9KMM4</accession>
<comment type="similarity">
    <text evidence="1">Belongs to the AfsR/DnrI/RedD regulatory family.</text>
</comment>
<proteinExistence type="inferred from homology"/>
<feature type="domain" description="OmpR/PhoB-type" evidence="5">
    <location>
        <begin position="1"/>
        <end position="98"/>
    </location>
</feature>
<dbReference type="SUPFAM" id="SSF52540">
    <property type="entry name" value="P-loop containing nucleoside triphosphate hydrolases"/>
    <property type="match status" value="1"/>
</dbReference>
<dbReference type="GO" id="GO:0043531">
    <property type="term" value="F:ADP binding"/>
    <property type="evidence" value="ECO:0007669"/>
    <property type="project" value="InterPro"/>
</dbReference>
<evidence type="ECO:0000256" key="2">
    <source>
        <dbReference type="ARBA" id="ARBA00023125"/>
    </source>
</evidence>
<dbReference type="InterPro" id="IPR001867">
    <property type="entry name" value="OmpR/PhoB-type_DNA-bd"/>
</dbReference>
<dbReference type="AlphaFoldDB" id="A0A7W9KMM4"/>
<keyword evidence="2 4" id="KW-0238">DNA-binding</keyword>
<dbReference type="SMART" id="SM01043">
    <property type="entry name" value="BTAD"/>
    <property type="match status" value="1"/>
</dbReference>
<feature type="repeat" description="TPR" evidence="3">
    <location>
        <begin position="744"/>
        <end position="777"/>
    </location>
</feature>